<dbReference type="EMBL" id="OX459122">
    <property type="protein sequence ID" value="CAI9105901.1"/>
    <property type="molecule type" value="Genomic_DNA"/>
</dbReference>
<evidence type="ECO:0000256" key="1">
    <source>
        <dbReference type="ARBA" id="ARBA00004141"/>
    </source>
</evidence>
<accession>A0AAV1DEQ7</accession>
<keyword evidence="4 7" id="KW-1133">Transmembrane helix</keyword>
<feature type="transmembrane region" description="Helical" evidence="7">
    <location>
        <begin position="292"/>
        <end position="315"/>
    </location>
</feature>
<dbReference type="Proteomes" id="UP001161247">
    <property type="component" value="Chromosome 5"/>
</dbReference>
<dbReference type="GO" id="GO:0005886">
    <property type="term" value="C:plasma membrane"/>
    <property type="evidence" value="ECO:0007669"/>
    <property type="project" value="TreeGrafter"/>
</dbReference>
<dbReference type="SUPFAM" id="SSF48403">
    <property type="entry name" value="Ankyrin repeat"/>
    <property type="match status" value="1"/>
</dbReference>
<feature type="domain" description="PGG" evidence="8">
    <location>
        <begin position="232"/>
        <end position="344"/>
    </location>
</feature>
<feature type="transmembrane region" description="Helical" evidence="7">
    <location>
        <begin position="327"/>
        <end position="349"/>
    </location>
</feature>
<keyword evidence="2 7" id="KW-0812">Transmembrane</keyword>
<feature type="transmembrane region" description="Helical" evidence="7">
    <location>
        <begin position="369"/>
        <end position="395"/>
    </location>
</feature>
<keyword evidence="6 7" id="KW-0472">Membrane</keyword>
<reference evidence="9" key="1">
    <citation type="submission" date="2023-03" db="EMBL/GenBank/DDBJ databases">
        <authorList>
            <person name="Julca I."/>
        </authorList>
    </citation>
    <scope>NUCLEOTIDE SEQUENCE</scope>
</reference>
<dbReference type="SMART" id="SM00248">
    <property type="entry name" value="ANK"/>
    <property type="match status" value="4"/>
</dbReference>
<keyword evidence="3" id="KW-0677">Repeat</keyword>
<evidence type="ECO:0000256" key="7">
    <source>
        <dbReference type="SAM" id="Phobius"/>
    </source>
</evidence>
<dbReference type="Pfam" id="PF12796">
    <property type="entry name" value="Ank_2"/>
    <property type="match status" value="2"/>
</dbReference>
<dbReference type="PANTHER" id="PTHR24186">
    <property type="entry name" value="PROTEIN PHOSPHATASE 1 REGULATORY SUBUNIT"/>
    <property type="match status" value="1"/>
</dbReference>
<evidence type="ECO:0000256" key="3">
    <source>
        <dbReference type="ARBA" id="ARBA00022737"/>
    </source>
</evidence>
<dbReference type="AlphaFoldDB" id="A0AAV1DEQ7"/>
<dbReference type="Pfam" id="PF13962">
    <property type="entry name" value="PGG"/>
    <property type="match status" value="1"/>
</dbReference>
<evidence type="ECO:0000256" key="6">
    <source>
        <dbReference type="ARBA" id="ARBA00023136"/>
    </source>
</evidence>
<name>A0AAV1DEQ7_OLDCO</name>
<keyword evidence="5" id="KW-0040">ANK repeat</keyword>
<comment type="subcellular location">
    <subcellularLocation>
        <location evidence="1">Membrane</location>
        <topology evidence="1">Multi-pass membrane protein</topology>
    </subcellularLocation>
</comment>
<gene>
    <name evidence="9" type="ORF">OLC1_LOCUS14503</name>
</gene>
<evidence type="ECO:0000256" key="4">
    <source>
        <dbReference type="ARBA" id="ARBA00022989"/>
    </source>
</evidence>
<evidence type="ECO:0000256" key="5">
    <source>
        <dbReference type="ARBA" id="ARBA00023043"/>
    </source>
</evidence>
<evidence type="ECO:0000256" key="2">
    <source>
        <dbReference type="ARBA" id="ARBA00022692"/>
    </source>
</evidence>
<keyword evidence="10" id="KW-1185">Reference proteome</keyword>
<evidence type="ECO:0000313" key="10">
    <source>
        <dbReference type="Proteomes" id="UP001161247"/>
    </source>
</evidence>
<proteinExistence type="predicted"/>
<dbReference type="InterPro" id="IPR036770">
    <property type="entry name" value="Ankyrin_rpt-contain_sf"/>
</dbReference>
<dbReference type="Gene3D" id="1.25.40.20">
    <property type="entry name" value="Ankyrin repeat-containing domain"/>
    <property type="match status" value="1"/>
</dbReference>
<evidence type="ECO:0000259" key="8">
    <source>
        <dbReference type="Pfam" id="PF13962"/>
    </source>
</evidence>
<organism evidence="9 10">
    <name type="scientific">Oldenlandia corymbosa var. corymbosa</name>
    <dbReference type="NCBI Taxonomy" id="529605"/>
    <lineage>
        <taxon>Eukaryota</taxon>
        <taxon>Viridiplantae</taxon>
        <taxon>Streptophyta</taxon>
        <taxon>Embryophyta</taxon>
        <taxon>Tracheophyta</taxon>
        <taxon>Spermatophyta</taxon>
        <taxon>Magnoliopsida</taxon>
        <taxon>eudicotyledons</taxon>
        <taxon>Gunneridae</taxon>
        <taxon>Pentapetalae</taxon>
        <taxon>asterids</taxon>
        <taxon>lamiids</taxon>
        <taxon>Gentianales</taxon>
        <taxon>Rubiaceae</taxon>
        <taxon>Rubioideae</taxon>
        <taxon>Spermacoceae</taxon>
        <taxon>Hedyotis-Oldenlandia complex</taxon>
        <taxon>Oldenlandia</taxon>
    </lineage>
</organism>
<protein>
    <submittedName>
        <fullName evidence="9">OLC1v1004928C1</fullName>
    </submittedName>
</protein>
<sequence length="413" mass="45785">MDTRLRTAAVRGDTAVLSQLLGEDPHLINESYINCEDKNVLHISAMFGHEEFVREILRLNSSATRDMCFARDRDGRNPTHLAAIHGKVDVLKLVDDDDDHELMMKAAMEKVDDGGTILHLCVKHNQLEALRLLLRIFSADPKFVGAKNNDGMTILHMAVMNNRNQNKMWNQEIILHLIEEAPYILNLQNASGKTALDLFLEQESSIDGKIRESFARSGARTGDSRLNSYLENFEDNRNSIMVAASIIASAAFTALINPPGGVWQDNSSDGPYPHIAGESVLAQTHPKQYNALVFYITTALISSNATILLHLISGVLMKRPFQRTMMLFIEIFAILVAGGSICVAGGYSFSSIVPESSKWHMKPPLVIPAIIACGILTPLFTYVGVNLTNIVVVLARWRLLKKRLTTTIPSPRV</sequence>
<evidence type="ECO:0000313" key="9">
    <source>
        <dbReference type="EMBL" id="CAI9105901.1"/>
    </source>
</evidence>
<dbReference type="InterPro" id="IPR002110">
    <property type="entry name" value="Ankyrin_rpt"/>
</dbReference>
<dbReference type="InterPro" id="IPR026961">
    <property type="entry name" value="PGG_dom"/>
</dbReference>
<dbReference type="PANTHER" id="PTHR24186:SF37">
    <property type="entry name" value="PGG DOMAIN-CONTAINING PROTEIN"/>
    <property type="match status" value="1"/>
</dbReference>